<evidence type="ECO:0000313" key="9">
    <source>
        <dbReference type="Proteomes" id="UP001107558"/>
    </source>
</evidence>
<feature type="transmembrane region" description="Helical" evidence="7">
    <location>
        <begin position="80"/>
        <end position="99"/>
    </location>
</feature>
<dbReference type="GO" id="GO:0016192">
    <property type="term" value="P:vesicle-mediated transport"/>
    <property type="evidence" value="ECO:0007669"/>
    <property type="project" value="TreeGrafter"/>
</dbReference>
<keyword evidence="6 7" id="KW-0472">Membrane</keyword>
<proteinExistence type="inferred from homology"/>
<dbReference type="InterPro" id="IPR009787">
    <property type="entry name" value="Jagunal"/>
</dbReference>
<dbReference type="Pfam" id="PF07086">
    <property type="entry name" value="Jagunal"/>
    <property type="match status" value="1"/>
</dbReference>
<evidence type="ECO:0000313" key="8">
    <source>
        <dbReference type="EMBL" id="KAG5668411.1"/>
    </source>
</evidence>
<evidence type="ECO:0000256" key="4">
    <source>
        <dbReference type="ARBA" id="ARBA00022824"/>
    </source>
</evidence>
<reference evidence="8" key="1">
    <citation type="submission" date="2021-03" db="EMBL/GenBank/DDBJ databases">
        <title>Chromosome level genome of the anhydrobiotic midge Polypedilum vanderplanki.</title>
        <authorList>
            <person name="Yoshida Y."/>
            <person name="Kikawada T."/>
            <person name="Gusev O."/>
        </authorList>
    </citation>
    <scope>NUCLEOTIDE SEQUENCE</scope>
    <source>
        <strain evidence="8">NIAS01</strain>
        <tissue evidence="8">Whole body or cell culture</tissue>
    </source>
</reference>
<feature type="transmembrane region" description="Helical" evidence="7">
    <location>
        <begin position="160"/>
        <end position="184"/>
    </location>
</feature>
<feature type="transmembrane region" description="Helical" evidence="7">
    <location>
        <begin position="39"/>
        <end position="60"/>
    </location>
</feature>
<gene>
    <name evidence="8" type="ORF">PVAND_016351</name>
</gene>
<dbReference type="PANTHER" id="PTHR20955:SF1">
    <property type="entry name" value="PROTEIN JAGUNAL HOMOLOG 1"/>
    <property type="match status" value="1"/>
</dbReference>
<evidence type="ECO:0000256" key="1">
    <source>
        <dbReference type="ARBA" id="ARBA00004477"/>
    </source>
</evidence>
<dbReference type="OrthoDB" id="8914197at2759"/>
<comment type="similarity">
    <text evidence="2">Belongs to the jagunal family.</text>
</comment>
<dbReference type="AlphaFoldDB" id="A0A9J6BFZ6"/>
<dbReference type="EMBL" id="JADBJN010000004">
    <property type="protein sequence ID" value="KAG5668411.1"/>
    <property type="molecule type" value="Genomic_DNA"/>
</dbReference>
<feature type="transmembrane region" description="Helical" evidence="7">
    <location>
        <begin position="111"/>
        <end position="130"/>
    </location>
</feature>
<organism evidence="8 9">
    <name type="scientific">Polypedilum vanderplanki</name>
    <name type="common">Sleeping chironomid midge</name>
    <dbReference type="NCBI Taxonomy" id="319348"/>
    <lineage>
        <taxon>Eukaryota</taxon>
        <taxon>Metazoa</taxon>
        <taxon>Ecdysozoa</taxon>
        <taxon>Arthropoda</taxon>
        <taxon>Hexapoda</taxon>
        <taxon>Insecta</taxon>
        <taxon>Pterygota</taxon>
        <taxon>Neoptera</taxon>
        <taxon>Endopterygota</taxon>
        <taxon>Diptera</taxon>
        <taxon>Nematocera</taxon>
        <taxon>Chironomoidea</taxon>
        <taxon>Chironomidae</taxon>
        <taxon>Chironominae</taxon>
        <taxon>Polypedilum</taxon>
        <taxon>Polypedilum</taxon>
    </lineage>
</organism>
<evidence type="ECO:0000256" key="6">
    <source>
        <dbReference type="ARBA" id="ARBA00023136"/>
    </source>
</evidence>
<dbReference type="GO" id="GO:0005789">
    <property type="term" value="C:endoplasmic reticulum membrane"/>
    <property type="evidence" value="ECO:0007669"/>
    <property type="project" value="UniProtKB-SubCell"/>
</dbReference>
<keyword evidence="9" id="KW-1185">Reference proteome</keyword>
<evidence type="ECO:0000256" key="2">
    <source>
        <dbReference type="ARBA" id="ARBA00008462"/>
    </source>
</evidence>
<accession>A0A9J6BFZ6</accession>
<comment type="caution">
    <text evidence="8">The sequence shown here is derived from an EMBL/GenBank/DDBJ whole genome shotgun (WGS) entry which is preliminary data.</text>
</comment>
<evidence type="ECO:0000256" key="3">
    <source>
        <dbReference type="ARBA" id="ARBA00022692"/>
    </source>
</evidence>
<dbReference type="PANTHER" id="PTHR20955">
    <property type="entry name" value="PROTEIN JAGUNAL HOMOLOG 1"/>
    <property type="match status" value="1"/>
</dbReference>
<keyword evidence="3 7" id="KW-0812">Transmembrane</keyword>
<evidence type="ECO:0000256" key="5">
    <source>
        <dbReference type="ARBA" id="ARBA00022989"/>
    </source>
</evidence>
<keyword evidence="5 7" id="KW-1133">Transmembrane helix</keyword>
<evidence type="ECO:0000256" key="7">
    <source>
        <dbReference type="SAM" id="Phobius"/>
    </source>
</evidence>
<dbReference type="GO" id="GO:0007029">
    <property type="term" value="P:endoplasmic reticulum organization"/>
    <property type="evidence" value="ECO:0007669"/>
    <property type="project" value="InterPro"/>
</dbReference>
<sequence>MTSNGGMFIMGSDGTDFQHRQRIADQYQRSALNKSRLKFCIFCHCALFLVMLSKLSADILDRLDIFILEIEELRVPKPLWWEYFWCVSVLLSFVGLSAIRSNRILNLKKYMMGIVMFGFIPVIYCLLYYMDDVVDYISLDEDTDIEDTDITIWQDLPYGLLWYGFAIFAFQVHLFTLIFAYNLLTAWKARGAKKMQ</sequence>
<name>A0A9J6BFZ6_POLVA</name>
<keyword evidence="4" id="KW-0256">Endoplasmic reticulum</keyword>
<protein>
    <submittedName>
        <fullName evidence="8">Uncharacterized protein</fullName>
    </submittedName>
</protein>
<dbReference type="Proteomes" id="UP001107558">
    <property type="component" value="Chromosome 4"/>
</dbReference>
<comment type="subcellular location">
    <subcellularLocation>
        <location evidence="1">Endoplasmic reticulum membrane</location>
        <topology evidence="1">Multi-pass membrane protein</topology>
    </subcellularLocation>
</comment>